<evidence type="ECO:0000256" key="4">
    <source>
        <dbReference type="ARBA" id="ARBA00023136"/>
    </source>
</evidence>
<organism evidence="7 8">
    <name type="scientific">Achromobacter spanius</name>
    <dbReference type="NCBI Taxonomy" id="217203"/>
    <lineage>
        <taxon>Bacteria</taxon>
        <taxon>Pseudomonadati</taxon>
        <taxon>Pseudomonadota</taxon>
        <taxon>Betaproteobacteria</taxon>
        <taxon>Burkholderiales</taxon>
        <taxon>Alcaligenaceae</taxon>
        <taxon>Achromobacter</taxon>
    </lineage>
</organism>
<evidence type="ECO:0000256" key="3">
    <source>
        <dbReference type="ARBA" id="ARBA00022989"/>
    </source>
</evidence>
<sequence>MTFRLFALTLFAMLAFAGNSLLCRVALKQTAIDPTTFVAIRILSGALMLWLVLALRRQSTRLEGTWAGALALLAYAMAFSYAYTHIPAGTGALLLFGAIQISMILYGLAIGERLSPLQCAGMALAVSGLVALMLPSADAPPVFYVFLMIPSGVAWSIYSLLGRGAKNPAAATAGNFIRAAPVALALLLAQFVASHVRIDAAGAGYAVASGAVTSGLGYILWYAALKQLNVTRAATVQLSVPVLAALGGTLLLDEPLTALLVAASALVLAGVSLVIAAKRRV</sequence>
<feature type="transmembrane region" description="Helical" evidence="5">
    <location>
        <begin position="117"/>
        <end position="136"/>
    </location>
</feature>
<dbReference type="Pfam" id="PF00892">
    <property type="entry name" value="EamA"/>
    <property type="match status" value="2"/>
</dbReference>
<dbReference type="OrthoDB" id="321830at2"/>
<feature type="transmembrane region" description="Helical" evidence="5">
    <location>
        <begin position="142"/>
        <end position="161"/>
    </location>
</feature>
<dbReference type="PANTHER" id="PTHR32322">
    <property type="entry name" value="INNER MEMBRANE TRANSPORTER"/>
    <property type="match status" value="1"/>
</dbReference>
<dbReference type="InterPro" id="IPR037185">
    <property type="entry name" value="EmrE-like"/>
</dbReference>
<dbReference type="InterPro" id="IPR050638">
    <property type="entry name" value="AA-Vitamin_Transporters"/>
</dbReference>
<dbReference type="Gene3D" id="1.10.3730.20">
    <property type="match status" value="1"/>
</dbReference>
<feature type="transmembrane region" description="Helical" evidence="5">
    <location>
        <begin position="173"/>
        <end position="196"/>
    </location>
</feature>
<dbReference type="PANTHER" id="PTHR32322:SF9">
    <property type="entry name" value="AMINO-ACID METABOLITE EFFLUX PUMP-RELATED"/>
    <property type="match status" value="1"/>
</dbReference>
<evidence type="ECO:0000313" key="7">
    <source>
        <dbReference type="EMBL" id="AVJ30212.1"/>
    </source>
</evidence>
<keyword evidence="4 5" id="KW-0472">Membrane</keyword>
<accession>A0A2S0IDU4</accession>
<evidence type="ECO:0000256" key="1">
    <source>
        <dbReference type="ARBA" id="ARBA00004141"/>
    </source>
</evidence>
<keyword evidence="2 5" id="KW-0812">Transmembrane</keyword>
<gene>
    <name evidence="7" type="ORF">CLM73_25645</name>
</gene>
<evidence type="ECO:0000256" key="5">
    <source>
        <dbReference type="SAM" id="Phobius"/>
    </source>
</evidence>
<keyword evidence="3 5" id="KW-1133">Transmembrane helix</keyword>
<dbReference type="Proteomes" id="UP000239477">
    <property type="component" value="Chromosome"/>
</dbReference>
<dbReference type="SUPFAM" id="SSF103481">
    <property type="entry name" value="Multidrug resistance efflux transporter EmrE"/>
    <property type="match status" value="2"/>
</dbReference>
<reference evidence="7 8" key="1">
    <citation type="submission" date="2017-09" db="EMBL/GenBank/DDBJ databases">
        <title>Genomic, metabolic, and phenotypic characteristics of bacterial isolates from the natural microbiome of the model nematode Caenorhabditis elegans.</title>
        <authorList>
            <person name="Zimmermann J."/>
            <person name="Obeng N."/>
            <person name="Yang W."/>
            <person name="Obeng O."/>
            <person name="Kissoyan K."/>
            <person name="Pees B."/>
            <person name="Dirksen P."/>
            <person name="Hoppner M."/>
            <person name="Franke A."/>
            <person name="Rosenstiel P."/>
            <person name="Leippe M."/>
            <person name="Dierking K."/>
            <person name="Kaleta C."/>
            <person name="Schulenburg H."/>
        </authorList>
    </citation>
    <scope>NUCLEOTIDE SEQUENCE [LARGE SCALE GENOMIC DNA]</scope>
    <source>
        <strain evidence="7 8">MYb73</strain>
    </source>
</reference>
<feature type="transmembrane region" description="Helical" evidence="5">
    <location>
        <begin position="233"/>
        <end position="252"/>
    </location>
</feature>
<feature type="transmembrane region" description="Helical" evidence="5">
    <location>
        <begin position="67"/>
        <end position="86"/>
    </location>
</feature>
<evidence type="ECO:0000259" key="6">
    <source>
        <dbReference type="Pfam" id="PF00892"/>
    </source>
</evidence>
<feature type="transmembrane region" description="Helical" evidence="5">
    <location>
        <begin position="92"/>
        <end position="110"/>
    </location>
</feature>
<proteinExistence type="predicted"/>
<feature type="domain" description="EamA" evidence="6">
    <location>
        <begin position="8"/>
        <end position="132"/>
    </location>
</feature>
<feature type="transmembrane region" description="Helical" evidence="5">
    <location>
        <begin position="38"/>
        <end position="55"/>
    </location>
</feature>
<evidence type="ECO:0000256" key="2">
    <source>
        <dbReference type="ARBA" id="ARBA00022692"/>
    </source>
</evidence>
<dbReference type="EMBL" id="CP023270">
    <property type="protein sequence ID" value="AVJ30212.1"/>
    <property type="molecule type" value="Genomic_DNA"/>
</dbReference>
<dbReference type="AlphaFoldDB" id="A0A2S0IDU4"/>
<feature type="domain" description="EamA" evidence="6">
    <location>
        <begin position="144"/>
        <end position="275"/>
    </location>
</feature>
<feature type="transmembrane region" description="Helical" evidence="5">
    <location>
        <begin position="258"/>
        <end position="277"/>
    </location>
</feature>
<feature type="transmembrane region" description="Helical" evidence="5">
    <location>
        <begin position="202"/>
        <end position="221"/>
    </location>
</feature>
<protein>
    <submittedName>
        <fullName evidence="7">EamA family transporter</fullName>
    </submittedName>
</protein>
<dbReference type="InterPro" id="IPR000620">
    <property type="entry name" value="EamA_dom"/>
</dbReference>
<evidence type="ECO:0000313" key="8">
    <source>
        <dbReference type="Proteomes" id="UP000239477"/>
    </source>
</evidence>
<dbReference type="GO" id="GO:0016020">
    <property type="term" value="C:membrane"/>
    <property type="evidence" value="ECO:0007669"/>
    <property type="project" value="UniProtKB-SubCell"/>
</dbReference>
<dbReference type="RefSeq" id="WP_105240838.1">
    <property type="nucleotide sequence ID" value="NZ_CP023270.1"/>
</dbReference>
<name>A0A2S0IDU4_9BURK</name>
<comment type="subcellular location">
    <subcellularLocation>
        <location evidence="1">Membrane</location>
        <topology evidence="1">Multi-pass membrane protein</topology>
    </subcellularLocation>
</comment>
<keyword evidence="8" id="KW-1185">Reference proteome</keyword>